<name>A0A7R8CEB4_LEPSM</name>
<dbReference type="GO" id="GO:0016020">
    <property type="term" value="C:membrane"/>
    <property type="evidence" value="ECO:0007669"/>
    <property type="project" value="UniProtKB-SubCell"/>
</dbReference>
<comment type="similarity">
    <text evidence="2">Belongs to the PER33/POM33 family.</text>
</comment>
<dbReference type="PANTHER" id="PTHR12703:SF4">
    <property type="entry name" value="TRANSMEMBRANE PROTEIN 33"/>
    <property type="match status" value="1"/>
</dbReference>
<keyword evidence="5" id="KW-0472">Membrane</keyword>
<dbReference type="GO" id="GO:0061024">
    <property type="term" value="P:membrane organization"/>
    <property type="evidence" value="ECO:0007669"/>
    <property type="project" value="TreeGrafter"/>
</dbReference>
<dbReference type="GO" id="GO:0071786">
    <property type="term" value="P:endoplasmic reticulum tubular network organization"/>
    <property type="evidence" value="ECO:0007669"/>
    <property type="project" value="TreeGrafter"/>
</dbReference>
<evidence type="ECO:0000256" key="5">
    <source>
        <dbReference type="ARBA" id="ARBA00023136"/>
    </source>
</evidence>
<evidence type="ECO:0000313" key="7">
    <source>
        <dbReference type="Proteomes" id="UP000675881"/>
    </source>
</evidence>
<keyword evidence="7" id="KW-1185">Reference proteome</keyword>
<evidence type="ECO:0000256" key="2">
    <source>
        <dbReference type="ARBA" id="ARBA00007322"/>
    </source>
</evidence>
<dbReference type="EMBL" id="HG994580">
    <property type="protein sequence ID" value="CAF2783747.1"/>
    <property type="molecule type" value="Genomic_DNA"/>
</dbReference>
<dbReference type="Pfam" id="PF03661">
    <property type="entry name" value="TMEM33_Pom33"/>
    <property type="match status" value="2"/>
</dbReference>
<protein>
    <submittedName>
        <fullName evidence="6">TMEM33</fullName>
    </submittedName>
</protein>
<comment type="subcellular location">
    <subcellularLocation>
        <location evidence="1">Membrane</location>
        <topology evidence="1">Multi-pass membrane protein</topology>
    </subcellularLocation>
</comment>
<dbReference type="OrthoDB" id="5581259at2759"/>
<sequence>MDLLLRPMGNSSSCELLAPSAILSERTSSSQLEVRFKFDRNTPTPPAGGITGVLRHINAQKIEAGLWATRLLTVVYTFNYVFPMFGGHPASYFGKALLANAATSALRLHQRVSTVSLSWRTLLGTLYAEDSAHYLGYSLIFYFGCLETISLVLVPIVMFAGLHAVSYTLTLLDCLNPGPMWIKKKLLVEMVKNYSSQILRSFYLLHIHTLNFWDVATPSRRNPYSKTMFQELRLFLEMSAGSDKVPAALRSLIYKAINIVSGMENMENYKKVRSETEEETWDSFGIHWLKGDNEHIPIFYITEEIEQIQLLNELTDHFYERGFVALSGYGSLIPRVISTVESLKNQSILEGCQVNPYLCKKMRGLLGLFFQG</sequence>
<evidence type="ECO:0000256" key="3">
    <source>
        <dbReference type="ARBA" id="ARBA00022692"/>
    </source>
</evidence>
<organism evidence="6 7">
    <name type="scientific">Lepeophtheirus salmonis</name>
    <name type="common">Salmon louse</name>
    <name type="synonym">Caligus salmonis</name>
    <dbReference type="NCBI Taxonomy" id="72036"/>
    <lineage>
        <taxon>Eukaryota</taxon>
        <taxon>Metazoa</taxon>
        <taxon>Ecdysozoa</taxon>
        <taxon>Arthropoda</taxon>
        <taxon>Crustacea</taxon>
        <taxon>Multicrustacea</taxon>
        <taxon>Hexanauplia</taxon>
        <taxon>Copepoda</taxon>
        <taxon>Siphonostomatoida</taxon>
        <taxon>Caligidae</taxon>
        <taxon>Lepeophtheirus</taxon>
    </lineage>
</organism>
<evidence type="ECO:0000256" key="1">
    <source>
        <dbReference type="ARBA" id="ARBA00004141"/>
    </source>
</evidence>
<keyword evidence="4" id="KW-1133">Transmembrane helix</keyword>
<dbReference type="InterPro" id="IPR005344">
    <property type="entry name" value="TMEM33/Pom33"/>
</dbReference>
<dbReference type="InterPro" id="IPR051645">
    <property type="entry name" value="PER33/POM33_regulator"/>
</dbReference>
<dbReference type="PANTHER" id="PTHR12703">
    <property type="entry name" value="TRANSMEMBRANE PROTEIN 33"/>
    <property type="match status" value="1"/>
</dbReference>
<keyword evidence="3" id="KW-0812">Transmembrane</keyword>
<gene>
    <name evidence="6" type="ORF">LSAA_1681</name>
</gene>
<accession>A0A7R8CEB4</accession>
<dbReference type="Proteomes" id="UP000675881">
    <property type="component" value="Chromosome 1"/>
</dbReference>
<dbReference type="GO" id="GO:0005783">
    <property type="term" value="C:endoplasmic reticulum"/>
    <property type="evidence" value="ECO:0007669"/>
    <property type="project" value="TreeGrafter"/>
</dbReference>
<evidence type="ECO:0000313" key="6">
    <source>
        <dbReference type="EMBL" id="CAF2783747.1"/>
    </source>
</evidence>
<reference evidence="6" key="1">
    <citation type="submission" date="2021-02" db="EMBL/GenBank/DDBJ databases">
        <authorList>
            <person name="Bekaert M."/>
        </authorList>
    </citation>
    <scope>NUCLEOTIDE SEQUENCE</scope>
    <source>
        <strain evidence="6">IoA-00</strain>
    </source>
</reference>
<evidence type="ECO:0000256" key="4">
    <source>
        <dbReference type="ARBA" id="ARBA00022989"/>
    </source>
</evidence>
<proteinExistence type="inferred from homology"/>
<dbReference type="AlphaFoldDB" id="A0A7R8CEB4"/>